<evidence type="ECO:0000259" key="2">
    <source>
        <dbReference type="SMART" id="SM00181"/>
    </source>
</evidence>
<organism evidence="3 4">
    <name type="scientific">Mesorhabditis belari</name>
    <dbReference type="NCBI Taxonomy" id="2138241"/>
    <lineage>
        <taxon>Eukaryota</taxon>
        <taxon>Metazoa</taxon>
        <taxon>Ecdysozoa</taxon>
        <taxon>Nematoda</taxon>
        <taxon>Chromadorea</taxon>
        <taxon>Rhabditida</taxon>
        <taxon>Rhabditina</taxon>
        <taxon>Rhabditomorpha</taxon>
        <taxon>Rhabditoidea</taxon>
        <taxon>Rhabditidae</taxon>
        <taxon>Mesorhabditinae</taxon>
        <taxon>Mesorhabditis</taxon>
    </lineage>
</organism>
<protein>
    <recommendedName>
        <fullName evidence="2">EGF-like domain-containing protein</fullName>
    </recommendedName>
</protein>
<keyword evidence="1" id="KW-0472">Membrane</keyword>
<evidence type="ECO:0000256" key="1">
    <source>
        <dbReference type="SAM" id="Phobius"/>
    </source>
</evidence>
<evidence type="ECO:0000313" key="3">
    <source>
        <dbReference type="Proteomes" id="UP000887575"/>
    </source>
</evidence>
<feature type="transmembrane region" description="Helical" evidence="1">
    <location>
        <begin position="380"/>
        <end position="401"/>
    </location>
</feature>
<dbReference type="InterPro" id="IPR000742">
    <property type="entry name" value="EGF"/>
</dbReference>
<feature type="transmembrane region" description="Helical" evidence="1">
    <location>
        <begin position="422"/>
        <end position="447"/>
    </location>
</feature>
<name>A0AAF3FNX8_9BILA</name>
<sequence length="994" mass="114553">MAIATSYMAAYTSCWLENAVLVGLVDFVNETMVTEMAKIADASGNPGSLYYINMRGNKAQKSFKESDLYDYSLFKPLMDDPQEPIIQQYNMLDTEQSGIVTICKRMAYCQPPRCPLQEFNLFVDPAMIEYPTEAMTLGGYTFKLKCLQNASNSVQMKCTEKGYWAPHPSLLNCPSFAPPPPVDRGEDEVMNYTKWHDSCDECNPKGTRHCLFREKDEKTKAKEFRCVCQDGWNGLYCTFKPEFCRNASKDYCNLGKCVDGEKGARCDCMRLWIGGEFCEYNFTKRALLPTGDELPIFDGTYVSYTSLLILSITIHVSQSWLNIAKSNVVFPRNSRKADCIQSVSQNFVVSVTAIWSGFQLVFDHPPIFAVNLVACRLSHWFLALCSQFVAWNWLVQSWNAYMVVSGRSINQYNEDIDGKRRWWLGPFTLSLFPFYVFFWFNSFVALYGYNQMGSLWTCSARFTADTYLIWGPELAMQVALFGFAWGFNMAAQFRRAQTPHGWICTLKWFEVNRPLEIEKALRVHRNQVFMWLGPPLQLAYWIAANMASNRNTCTLTWTAAALGSVYGAVIFVQGLITHSPTYKYVVKYVMIYAPKWMSPRFDPTTLRNRFERLAKNNKARLHKEKNEKMKKKFGELPAQLVYHVPTNGPDTAISPWKFHPSIKQYISEYKRRVLIKQMLVTFSNKFLQRLVNNCKANKLFEGKSQRDQTWALLAIVQKQLIDLDHFEIPDDSIPDKLLLTNATAHPADQFESMILNITKWISSDAWKKANARYQKYHDGVAPLIAVMKWLKYIPPNTPDHASHISVEKDASGERGWRQFERPPEIVLESQLPEQFEFLEEELVMRNERYDKIYTDDPMFAQWIGTPYEEAAREIMKPVEAFILDEQGQPGMTINPREKPIENWFLNDARPGFIGPRERSPVELGPLTDHIRATCYFQTCLDAGWRPIARTHLNQRERLLMGPHPLDGYVLGNRVDAFEDDPIELQSGNPYNGPY</sequence>
<proteinExistence type="predicted"/>
<keyword evidence="1" id="KW-1133">Transmembrane helix</keyword>
<dbReference type="SMART" id="SM00181">
    <property type="entry name" value="EGF"/>
    <property type="match status" value="2"/>
</dbReference>
<feature type="domain" description="EGF-like" evidence="2">
    <location>
        <begin position="243"/>
        <end position="279"/>
    </location>
</feature>
<feature type="domain" description="EGF-like" evidence="2">
    <location>
        <begin position="201"/>
        <end position="238"/>
    </location>
</feature>
<dbReference type="WBParaSite" id="MBELARI_LOCUS890">
    <property type="protein sequence ID" value="MBELARI_LOCUS890"/>
    <property type="gene ID" value="MBELARI_LOCUS890"/>
</dbReference>
<keyword evidence="3" id="KW-1185">Reference proteome</keyword>
<keyword evidence="1" id="KW-0812">Transmembrane</keyword>
<feature type="transmembrane region" description="Helical" evidence="1">
    <location>
        <begin position="555"/>
        <end position="576"/>
    </location>
</feature>
<dbReference type="AlphaFoldDB" id="A0AAF3FNX8"/>
<evidence type="ECO:0000313" key="4">
    <source>
        <dbReference type="WBParaSite" id="MBELARI_LOCUS890"/>
    </source>
</evidence>
<accession>A0AAF3FNX8</accession>
<dbReference type="Proteomes" id="UP000887575">
    <property type="component" value="Unassembled WGS sequence"/>
</dbReference>
<reference evidence="4" key="1">
    <citation type="submission" date="2024-02" db="UniProtKB">
        <authorList>
            <consortium name="WormBaseParasite"/>
        </authorList>
    </citation>
    <scope>IDENTIFICATION</scope>
</reference>
<dbReference type="Gene3D" id="2.10.25.10">
    <property type="entry name" value="Laminin"/>
    <property type="match status" value="1"/>
</dbReference>
<feature type="transmembrane region" description="Helical" evidence="1">
    <location>
        <begin position="467"/>
        <end position="487"/>
    </location>
</feature>